<sequence length="118" mass="13276">MKILLKPDGTCTKVRDPDPDVDLKELTICLDSVADCSTDELYPCTIILYDTYKLRLAQAGQPHQTAVAISKITLKQDLTASVWCQGVQYDGPIGQVMHMSLDGKTTQDFDYEIFLRQY</sequence>
<evidence type="ECO:0000313" key="1">
    <source>
        <dbReference type="Proteomes" id="UP000492821"/>
    </source>
</evidence>
<keyword evidence="1" id="KW-1185">Reference proteome</keyword>
<name>A0A7E4ZQS8_PANRE</name>
<reference evidence="1" key="1">
    <citation type="journal article" date="2013" name="Genetics">
        <title>The draft genome and transcriptome of Panagrellus redivivus are shaped by the harsh demands of a free-living lifestyle.</title>
        <authorList>
            <person name="Srinivasan J."/>
            <person name="Dillman A.R."/>
            <person name="Macchietto M.G."/>
            <person name="Heikkinen L."/>
            <person name="Lakso M."/>
            <person name="Fracchia K.M."/>
            <person name="Antoshechkin I."/>
            <person name="Mortazavi A."/>
            <person name="Wong G."/>
            <person name="Sternberg P.W."/>
        </authorList>
    </citation>
    <scope>NUCLEOTIDE SEQUENCE [LARGE SCALE GENOMIC DNA]</scope>
    <source>
        <strain evidence="1">MT8872</strain>
    </source>
</reference>
<proteinExistence type="predicted"/>
<dbReference type="AlphaFoldDB" id="A0A7E4ZQS8"/>
<protein>
    <submittedName>
        <fullName evidence="2">DUF3237 domain-containing protein</fullName>
    </submittedName>
</protein>
<evidence type="ECO:0000313" key="2">
    <source>
        <dbReference type="WBParaSite" id="Pan_g11875.t1"/>
    </source>
</evidence>
<accession>A0A7E4ZQS8</accession>
<dbReference type="Proteomes" id="UP000492821">
    <property type="component" value="Unassembled WGS sequence"/>
</dbReference>
<dbReference type="WBParaSite" id="Pan_g11875.t1">
    <property type="protein sequence ID" value="Pan_g11875.t1"/>
    <property type="gene ID" value="Pan_g11875"/>
</dbReference>
<reference evidence="2" key="2">
    <citation type="submission" date="2020-10" db="UniProtKB">
        <authorList>
            <consortium name="WormBaseParasite"/>
        </authorList>
    </citation>
    <scope>IDENTIFICATION</scope>
</reference>
<organism evidence="1 2">
    <name type="scientific">Panagrellus redivivus</name>
    <name type="common">Microworm</name>
    <dbReference type="NCBI Taxonomy" id="6233"/>
    <lineage>
        <taxon>Eukaryota</taxon>
        <taxon>Metazoa</taxon>
        <taxon>Ecdysozoa</taxon>
        <taxon>Nematoda</taxon>
        <taxon>Chromadorea</taxon>
        <taxon>Rhabditida</taxon>
        <taxon>Tylenchina</taxon>
        <taxon>Panagrolaimomorpha</taxon>
        <taxon>Panagrolaimoidea</taxon>
        <taxon>Panagrolaimidae</taxon>
        <taxon>Panagrellus</taxon>
    </lineage>
</organism>